<dbReference type="EMBL" id="CP043869">
    <property type="protein sequence ID" value="QEQ97285.1"/>
    <property type="molecule type" value="Genomic_DNA"/>
</dbReference>
<proteinExistence type="predicted"/>
<name>A0A5P1RDF2_9GAMM</name>
<evidence type="ECO:0000313" key="2">
    <source>
        <dbReference type="Proteomes" id="UP000324760"/>
    </source>
</evidence>
<evidence type="ECO:0000313" key="1">
    <source>
        <dbReference type="EMBL" id="QEQ97285.1"/>
    </source>
</evidence>
<sequence length="281" mass="30964">MVRAILVILILILMAVGYFYLSPTSMNISDQQQPIKPEHSLVESKPLTEHELANAKAHISEITSNPDSTLDATTASHFVTKDQLLKLPALSNEATSTEIVNSDSSEQPGSAKTFAVSLNNLYSQDKSTKVNKVADIRASIQSGEATSGSLVRLQELLDQPDGDGKRIFYIHAVKPNDEQGIWGILQSGLTETFARGIKLPQNEKVVTANIPIEADEVLANRKSSYLGKLLHDKVETTYIYNYRQGLLGQNPNLISPGQQLIIVTFTEDELLNVYQHFSQSE</sequence>
<dbReference type="KEGG" id="ncu:F0U83_11480"/>
<protein>
    <submittedName>
        <fullName evidence="1">Uncharacterized protein</fullName>
    </submittedName>
</protein>
<dbReference type="OrthoDB" id="6117412at2"/>
<reference evidence="1 2" key="1">
    <citation type="journal article" date="2019" name="Biochem. Eng. J.">
        <title>Metabolic engineering of the marine bacteria Neptunomonas concharum for the production of acetoin and meso-2,3-butanediol from acetate.</title>
        <authorList>
            <person name="Li W."/>
            <person name="Pu N."/>
            <person name="Liu C.-X."/>
            <person name="Yuan Q.-P."/>
            <person name="Li Z.-J."/>
        </authorList>
    </citation>
    <scope>NUCLEOTIDE SEQUENCE [LARGE SCALE GENOMIC DNA]</scope>
    <source>
        <strain evidence="1 2">JCM17730</strain>
    </source>
</reference>
<organism evidence="1 2">
    <name type="scientific">Neptunomonas concharum</name>
    <dbReference type="NCBI Taxonomy" id="1031538"/>
    <lineage>
        <taxon>Bacteria</taxon>
        <taxon>Pseudomonadati</taxon>
        <taxon>Pseudomonadota</taxon>
        <taxon>Gammaproteobacteria</taxon>
        <taxon>Oceanospirillales</taxon>
        <taxon>Oceanospirillaceae</taxon>
        <taxon>Neptunomonas</taxon>
    </lineage>
</organism>
<keyword evidence="2" id="KW-1185">Reference proteome</keyword>
<accession>A0A5P1RDF2</accession>
<dbReference type="Proteomes" id="UP000324760">
    <property type="component" value="Chromosome"/>
</dbReference>
<gene>
    <name evidence="1" type="ORF">F0U83_11480</name>
</gene>
<dbReference type="AlphaFoldDB" id="A0A5P1RDF2"/>
<dbReference type="RefSeq" id="WP_138987073.1">
    <property type="nucleotide sequence ID" value="NZ_CP043869.1"/>
</dbReference>